<dbReference type="InterPro" id="IPR050471">
    <property type="entry name" value="AB_hydrolase"/>
</dbReference>
<evidence type="ECO:0000313" key="2">
    <source>
        <dbReference type="EMBL" id="NMH96918.1"/>
    </source>
</evidence>
<reference evidence="2 3" key="1">
    <citation type="submission" date="2020-04" db="EMBL/GenBank/DDBJ databases">
        <authorList>
            <person name="Klaysubun C."/>
            <person name="Duangmal K."/>
            <person name="Lipun K."/>
        </authorList>
    </citation>
    <scope>NUCLEOTIDE SEQUENCE [LARGE SCALE GENOMIC DNA]</scope>
    <source>
        <strain evidence="2 3">K10HN5</strain>
    </source>
</reference>
<feature type="domain" description="AB hydrolase-1" evidence="1">
    <location>
        <begin position="21"/>
        <end position="128"/>
    </location>
</feature>
<dbReference type="SUPFAM" id="SSF53474">
    <property type="entry name" value="alpha/beta-Hydrolases"/>
    <property type="match status" value="1"/>
</dbReference>
<sequence length="289" mass="30867">MPVVPVDGLDTRYEVSGDGPPLLLFSPGGFDAKLANWDSHGVYRRTGLARRLAERYTCIAFDRRESGASGGRVERVTWAHYAAQGRGLLDHLGVDRAFLMGGCVGCSVATTFAVAHPERTAGMVLYSPAGGARYRMTQHRRFAEHAAFVAANGLAAVVDRVKNSEAGFSADPAVGPWAPVVRSDPAFAQAYAALDADGYRTVLDGLCRTMFDRDSVPGPEPEDLLGLNIPALVVPGQDASHARSAAWFLHECLPASQLWDVPVAEQTADTAPARVLEFLDSVAIDSATE</sequence>
<protein>
    <submittedName>
        <fullName evidence="2">Alpha/beta hydrolase</fullName>
    </submittedName>
</protein>
<dbReference type="Pfam" id="PF00561">
    <property type="entry name" value="Abhydrolase_1"/>
    <property type="match status" value="1"/>
</dbReference>
<proteinExistence type="predicted"/>
<dbReference type="PANTHER" id="PTHR43433:SF5">
    <property type="entry name" value="AB HYDROLASE-1 DOMAIN-CONTAINING PROTEIN"/>
    <property type="match status" value="1"/>
</dbReference>
<dbReference type="EMBL" id="JAAXLA010000007">
    <property type="protein sequence ID" value="NMH96918.1"/>
    <property type="molecule type" value="Genomic_DNA"/>
</dbReference>
<accession>A0ABX1S8Y0</accession>
<evidence type="ECO:0000313" key="3">
    <source>
        <dbReference type="Proteomes" id="UP000820669"/>
    </source>
</evidence>
<comment type="caution">
    <text evidence="2">The sequence shown here is derived from an EMBL/GenBank/DDBJ whole genome shotgun (WGS) entry which is preliminary data.</text>
</comment>
<dbReference type="InterPro" id="IPR000073">
    <property type="entry name" value="AB_hydrolase_1"/>
</dbReference>
<dbReference type="PANTHER" id="PTHR43433">
    <property type="entry name" value="HYDROLASE, ALPHA/BETA FOLD FAMILY PROTEIN"/>
    <property type="match status" value="1"/>
</dbReference>
<dbReference type="Gene3D" id="3.40.50.1820">
    <property type="entry name" value="alpha/beta hydrolase"/>
    <property type="match status" value="1"/>
</dbReference>
<dbReference type="InterPro" id="IPR029058">
    <property type="entry name" value="AB_hydrolase_fold"/>
</dbReference>
<dbReference type="Proteomes" id="UP000820669">
    <property type="component" value="Unassembled WGS sequence"/>
</dbReference>
<evidence type="ECO:0000259" key="1">
    <source>
        <dbReference type="Pfam" id="PF00561"/>
    </source>
</evidence>
<gene>
    <name evidence="2" type="ORF">HF526_06240</name>
</gene>
<organism evidence="2 3">
    <name type="scientific">Pseudonocardia acidicola</name>
    <dbReference type="NCBI Taxonomy" id="2724939"/>
    <lineage>
        <taxon>Bacteria</taxon>
        <taxon>Bacillati</taxon>
        <taxon>Actinomycetota</taxon>
        <taxon>Actinomycetes</taxon>
        <taxon>Pseudonocardiales</taxon>
        <taxon>Pseudonocardiaceae</taxon>
        <taxon>Pseudonocardia</taxon>
    </lineage>
</organism>
<keyword evidence="3" id="KW-1185">Reference proteome</keyword>
<dbReference type="GO" id="GO:0016787">
    <property type="term" value="F:hydrolase activity"/>
    <property type="evidence" value="ECO:0007669"/>
    <property type="project" value="UniProtKB-KW"/>
</dbReference>
<keyword evidence="2" id="KW-0378">Hydrolase</keyword>
<name>A0ABX1S8Y0_9PSEU</name>